<keyword evidence="16" id="KW-1185">Reference proteome</keyword>
<dbReference type="Pfam" id="PF00117">
    <property type="entry name" value="GATase"/>
    <property type="match status" value="1"/>
</dbReference>
<keyword evidence="8 12" id="KW-0368">Histidine biosynthesis</keyword>
<dbReference type="InterPro" id="IPR029062">
    <property type="entry name" value="Class_I_gatase-like"/>
</dbReference>
<dbReference type="FunFam" id="3.40.50.880:FF:000009">
    <property type="entry name" value="Imidazole glycerol phosphate synthase subunit HisH"/>
    <property type="match status" value="1"/>
</dbReference>
<accession>A0A1E5CZP4</accession>
<feature type="active site" description="Nucleophile" evidence="12 13">
    <location>
        <position position="81"/>
    </location>
</feature>
<dbReference type="GO" id="GO:0000105">
    <property type="term" value="P:L-histidine biosynthetic process"/>
    <property type="evidence" value="ECO:0007669"/>
    <property type="project" value="UniProtKB-UniRule"/>
</dbReference>
<dbReference type="GO" id="GO:0005737">
    <property type="term" value="C:cytoplasm"/>
    <property type="evidence" value="ECO:0007669"/>
    <property type="project" value="UniProtKB-SubCell"/>
</dbReference>
<evidence type="ECO:0000256" key="9">
    <source>
        <dbReference type="ARBA" id="ARBA00023239"/>
    </source>
</evidence>
<dbReference type="HAMAP" id="MF_00278">
    <property type="entry name" value="HisH"/>
    <property type="match status" value="1"/>
</dbReference>
<dbReference type="EC" id="4.3.2.10" evidence="12"/>
<evidence type="ECO:0000256" key="4">
    <source>
        <dbReference type="ARBA" id="ARBA00022490"/>
    </source>
</evidence>
<keyword evidence="15" id="KW-0808">Transferase</keyword>
<organism evidence="15 16">
    <name type="scientific">Vibrio genomosp. F6 str. FF-238</name>
    <dbReference type="NCBI Taxonomy" id="1191298"/>
    <lineage>
        <taxon>Bacteria</taxon>
        <taxon>Pseudomonadati</taxon>
        <taxon>Pseudomonadota</taxon>
        <taxon>Gammaproteobacteria</taxon>
        <taxon>Vibrionales</taxon>
        <taxon>Vibrionaceae</taxon>
        <taxon>Vibrio</taxon>
    </lineage>
</organism>
<dbReference type="PROSITE" id="PS51273">
    <property type="entry name" value="GATASE_TYPE_1"/>
    <property type="match status" value="1"/>
</dbReference>
<comment type="catalytic activity">
    <reaction evidence="10 12">
        <text>5-[(5-phospho-1-deoxy-D-ribulos-1-ylimino)methylamino]-1-(5-phospho-beta-D-ribosyl)imidazole-4-carboxamide + L-glutamine = D-erythro-1-(imidazol-4-yl)glycerol 3-phosphate + 5-amino-1-(5-phospho-beta-D-ribosyl)imidazole-4-carboxamide + L-glutamate + H(+)</text>
        <dbReference type="Rhea" id="RHEA:24793"/>
        <dbReference type="ChEBI" id="CHEBI:15378"/>
        <dbReference type="ChEBI" id="CHEBI:29985"/>
        <dbReference type="ChEBI" id="CHEBI:58278"/>
        <dbReference type="ChEBI" id="CHEBI:58359"/>
        <dbReference type="ChEBI" id="CHEBI:58475"/>
        <dbReference type="ChEBI" id="CHEBI:58525"/>
        <dbReference type="EC" id="4.3.2.10"/>
    </reaction>
</comment>
<dbReference type="GO" id="GO:0016829">
    <property type="term" value="F:lyase activity"/>
    <property type="evidence" value="ECO:0007669"/>
    <property type="project" value="UniProtKB-KW"/>
</dbReference>
<comment type="subcellular location">
    <subcellularLocation>
        <location evidence="1 12">Cytoplasm</location>
    </subcellularLocation>
</comment>
<evidence type="ECO:0000256" key="7">
    <source>
        <dbReference type="ARBA" id="ARBA00022962"/>
    </source>
</evidence>
<evidence type="ECO:0000313" key="15">
    <source>
        <dbReference type="EMBL" id="OEE76423.1"/>
    </source>
</evidence>
<evidence type="ECO:0000256" key="12">
    <source>
        <dbReference type="HAMAP-Rule" id="MF_00278"/>
    </source>
</evidence>
<evidence type="ECO:0000256" key="6">
    <source>
        <dbReference type="ARBA" id="ARBA00022801"/>
    </source>
</evidence>
<protein>
    <recommendedName>
        <fullName evidence="12">Imidazole glycerol phosphate synthase subunit HisH</fullName>
        <ecNumber evidence="12">4.3.2.10</ecNumber>
    </recommendedName>
    <alternativeName>
        <fullName evidence="12">IGP synthase glutaminase subunit</fullName>
        <ecNumber evidence="12">3.5.1.2</ecNumber>
    </alternativeName>
    <alternativeName>
        <fullName evidence="12">IGP synthase subunit HisH</fullName>
    </alternativeName>
    <alternativeName>
        <fullName evidence="12">ImGP synthase subunit HisH</fullName>
        <shortName evidence="12">IGPS subunit HisH</shortName>
    </alternativeName>
</protein>
<evidence type="ECO:0000256" key="13">
    <source>
        <dbReference type="PIRSR" id="PIRSR000495-1"/>
    </source>
</evidence>
<proteinExistence type="inferred from homology"/>
<dbReference type="SUPFAM" id="SSF52317">
    <property type="entry name" value="Class I glutamine amidotransferase-like"/>
    <property type="match status" value="1"/>
</dbReference>
<evidence type="ECO:0000256" key="11">
    <source>
        <dbReference type="ARBA" id="ARBA00049534"/>
    </source>
</evidence>
<evidence type="ECO:0000256" key="10">
    <source>
        <dbReference type="ARBA" id="ARBA00047838"/>
    </source>
</evidence>
<evidence type="ECO:0000259" key="14">
    <source>
        <dbReference type="Pfam" id="PF00117"/>
    </source>
</evidence>
<dbReference type="InterPro" id="IPR017926">
    <property type="entry name" value="GATASE"/>
</dbReference>
<evidence type="ECO:0000256" key="8">
    <source>
        <dbReference type="ARBA" id="ARBA00023102"/>
    </source>
</evidence>
<comment type="catalytic activity">
    <reaction evidence="11 12">
        <text>L-glutamine + H2O = L-glutamate + NH4(+)</text>
        <dbReference type="Rhea" id="RHEA:15889"/>
        <dbReference type="ChEBI" id="CHEBI:15377"/>
        <dbReference type="ChEBI" id="CHEBI:28938"/>
        <dbReference type="ChEBI" id="CHEBI:29985"/>
        <dbReference type="ChEBI" id="CHEBI:58359"/>
        <dbReference type="EC" id="3.5.1.2"/>
    </reaction>
</comment>
<dbReference type="AlphaFoldDB" id="A0A1E5CZP4"/>
<comment type="pathway">
    <text evidence="2 12">Amino-acid biosynthesis; L-histidine biosynthesis; L-histidine from 5-phospho-alpha-D-ribose 1-diphosphate: step 5/9.</text>
</comment>
<evidence type="ECO:0000256" key="1">
    <source>
        <dbReference type="ARBA" id="ARBA00004496"/>
    </source>
</evidence>
<dbReference type="GO" id="GO:0004359">
    <property type="term" value="F:glutaminase activity"/>
    <property type="evidence" value="ECO:0007669"/>
    <property type="project" value="UniProtKB-EC"/>
</dbReference>
<dbReference type="NCBIfam" id="TIGR01855">
    <property type="entry name" value="IMP_synth_hisH"/>
    <property type="match status" value="1"/>
</dbReference>
<evidence type="ECO:0000256" key="2">
    <source>
        <dbReference type="ARBA" id="ARBA00005091"/>
    </source>
</evidence>
<dbReference type="Gene3D" id="3.40.50.880">
    <property type="match status" value="1"/>
</dbReference>
<keyword evidence="6 12" id="KW-0378">Hydrolase</keyword>
<reference evidence="15 16" key="1">
    <citation type="journal article" date="2012" name="Science">
        <title>Ecological populations of bacteria act as socially cohesive units of antibiotic production and resistance.</title>
        <authorList>
            <person name="Cordero O.X."/>
            <person name="Wildschutte H."/>
            <person name="Kirkup B."/>
            <person name="Proehl S."/>
            <person name="Ngo L."/>
            <person name="Hussain F."/>
            <person name="Le Roux F."/>
            <person name="Mincer T."/>
            <person name="Polz M.F."/>
        </authorList>
    </citation>
    <scope>NUCLEOTIDE SEQUENCE [LARGE SCALE GENOMIC DNA]</scope>
    <source>
        <strain evidence="15 16">FF-238</strain>
    </source>
</reference>
<comment type="caution">
    <text evidence="15">The sequence shown here is derived from an EMBL/GenBank/DDBJ whole genome shotgun (WGS) entry which is preliminary data.</text>
</comment>
<keyword evidence="4 12" id="KW-0963">Cytoplasm</keyword>
<dbReference type="Proteomes" id="UP000094165">
    <property type="component" value="Unassembled WGS sequence"/>
</dbReference>
<gene>
    <name evidence="12" type="primary">hisH</name>
    <name evidence="15" type="ORF">A130_04975</name>
</gene>
<evidence type="ECO:0000256" key="3">
    <source>
        <dbReference type="ARBA" id="ARBA00011152"/>
    </source>
</evidence>
<dbReference type="InterPro" id="IPR010139">
    <property type="entry name" value="Imidazole-glycPsynth_HisH"/>
</dbReference>
<comment type="function">
    <text evidence="12">IGPS catalyzes the conversion of PRFAR and glutamine to IGP, AICAR and glutamate. The HisH subunit catalyzes the hydrolysis of glutamine to glutamate and ammonia as part of the synthesis of IGP and AICAR. The resulting ammonia molecule is channeled to the active site of HisF.</text>
</comment>
<dbReference type="EC" id="3.5.1.2" evidence="12"/>
<feature type="active site" evidence="12 13">
    <location>
        <position position="188"/>
    </location>
</feature>
<feature type="domain" description="Glutamine amidotransferase" evidence="14">
    <location>
        <begin position="5"/>
        <end position="202"/>
    </location>
</feature>
<evidence type="ECO:0000256" key="5">
    <source>
        <dbReference type="ARBA" id="ARBA00022605"/>
    </source>
</evidence>
<keyword evidence="7 12" id="KW-0315">Glutamine amidotransferase</keyword>
<sequence length="204" mass="22080">MTISIVDYGMGNIGSVTRAISACGFKSTIASTAEDILQADKIILPGVGSYTKAMHELRARGLEDAILESAIDDEIPVLGICLGMQILSTLGHEHGETKGLGLIPGEVIRLKPQDVLARVPHVGWNSVEISSPSPLFDGIISGSDFYFVHSYHYQVDDPSNILASTEHGGKFTCAVQKDNIFGMQFHPEKSQKLGLKLLQNFLEL</sequence>
<dbReference type="PROSITE" id="PS51274">
    <property type="entry name" value="GATASE_COBBQ"/>
    <property type="match status" value="1"/>
</dbReference>
<keyword evidence="9 12" id="KW-0456">Lyase</keyword>
<dbReference type="RefSeq" id="WP_017052194.1">
    <property type="nucleotide sequence ID" value="NZ_AJYW02000121.1"/>
</dbReference>
<dbReference type="PANTHER" id="PTHR42701">
    <property type="entry name" value="IMIDAZOLE GLYCEROL PHOSPHATE SYNTHASE SUBUNIT HISH"/>
    <property type="match status" value="1"/>
</dbReference>
<dbReference type="PANTHER" id="PTHR42701:SF1">
    <property type="entry name" value="IMIDAZOLE GLYCEROL PHOSPHATE SYNTHASE SUBUNIT HISH"/>
    <property type="match status" value="1"/>
</dbReference>
<dbReference type="UniPathway" id="UPA00031">
    <property type="reaction ID" value="UER00010"/>
</dbReference>
<keyword evidence="5 12" id="KW-0028">Amino-acid biosynthesis</keyword>
<comment type="subunit">
    <text evidence="3 12">Heterodimer of HisH and HisF.</text>
</comment>
<feature type="active site" evidence="12 13">
    <location>
        <position position="186"/>
    </location>
</feature>
<dbReference type="PIRSF" id="PIRSF000495">
    <property type="entry name" value="Amidotransf_hisH"/>
    <property type="match status" value="1"/>
</dbReference>
<dbReference type="EMBL" id="AJYW02000121">
    <property type="protein sequence ID" value="OEE76423.1"/>
    <property type="molecule type" value="Genomic_DNA"/>
</dbReference>
<name>A0A1E5CZP4_9VIBR</name>
<dbReference type="CDD" id="cd01748">
    <property type="entry name" value="GATase1_IGP_Synthase"/>
    <property type="match status" value="1"/>
</dbReference>
<dbReference type="GO" id="GO:0000107">
    <property type="term" value="F:imidazoleglycerol-phosphate synthase activity"/>
    <property type="evidence" value="ECO:0007669"/>
    <property type="project" value="UniProtKB-UniRule"/>
</dbReference>
<evidence type="ECO:0000313" key="16">
    <source>
        <dbReference type="Proteomes" id="UP000094165"/>
    </source>
</evidence>